<name>F0R4Q3_PHOSB</name>
<dbReference type="PROSITE" id="PS51186">
    <property type="entry name" value="GNAT"/>
    <property type="match status" value="1"/>
</dbReference>
<dbReference type="RefSeq" id="WP_013617065.1">
    <property type="nucleotide sequence ID" value="NC_015164.1"/>
</dbReference>
<gene>
    <name evidence="2" type="ordered locus">Bacsa_1028</name>
</gene>
<dbReference type="AlphaFoldDB" id="F0R4Q3"/>
<dbReference type="Gene3D" id="3.40.630.30">
    <property type="match status" value="1"/>
</dbReference>
<keyword evidence="3" id="KW-1185">Reference proteome</keyword>
<dbReference type="PANTHER" id="PTHR43415">
    <property type="entry name" value="SPERMIDINE N(1)-ACETYLTRANSFERASE"/>
    <property type="match status" value="1"/>
</dbReference>
<dbReference type="Proteomes" id="UP000007486">
    <property type="component" value="Chromosome"/>
</dbReference>
<dbReference type="EMBL" id="CP002530">
    <property type="protein sequence ID" value="ADY35617.1"/>
    <property type="molecule type" value="Genomic_DNA"/>
</dbReference>
<dbReference type="eggNOG" id="COG1670">
    <property type="taxonomic scope" value="Bacteria"/>
</dbReference>
<dbReference type="GO" id="GO:0016747">
    <property type="term" value="F:acyltransferase activity, transferring groups other than amino-acyl groups"/>
    <property type="evidence" value="ECO:0007669"/>
    <property type="project" value="InterPro"/>
</dbReference>
<dbReference type="HOGENOM" id="CLU_013985_3_2_10"/>
<sequence>MKLAQPLHTGTILLRAPEPEDIDEMLSFENDESLWENSCTTGPYSRYQLKKYIAENQNNLFADGQLRLMIEHASGNVAGIVDLFSFDARHKRAEIGIVIKESYRRQDIAYNALSLLERHCFHLLGIHQLYAYIRTDNTACLNLFKKLGYTFSATLKDWIYTSRGYKDICIAQKLQINYTKDIEGK</sequence>
<dbReference type="OrthoDB" id="893030at2"/>
<dbReference type="KEGG" id="bsa:Bacsa_1028"/>
<reference evidence="2 3" key="1">
    <citation type="journal article" date="2011" name="Stand. Genomic Sci.">
        <title>Complete genome sequence of Bacteroides salanitronis type strain (BL78).</title>
        <authorList>
            <person name="Gronow S."/>
            <person name="Held B."/>
            <person name="Lucas S."/>
            <person name="Lapidus A."/>
            <person name="Del Rio T.G."/>
            <person name="Nolan M."/>
            <person name="Tice H."/>
            <person name="Deshpande S."/>
            <person name="Cheng J.F."/>
            <person name="Pitluck S."/>
            <person name="Liolios K."/>
            <person name="Pagani I."/>
            <person name="Ivanova N."/>
            <person name="Mavromatis K."/>
            <person name="Pati A."/>
            <person name="Tapia R."/>
            <person name="Han C."/>
            <person name="Goodwin L."/>
            <person name="Chen A."/>
            <person name="Palaniappan K."/>
            <person name="Land M."/>
            <person name="Hauser L."/>
            <person name="Chang Y.J."/>
            <person name="Jeffries C.D."/>
            <person name="Brambilla E.M."/>
            <person name="Rohde M."/>
            <person name="Goker M."/>
            <person name="Detter J.C."/>
            <person name="Woyke T."/>
            <person name="Bristow J."/>
            <person name="Markowitz V."/>
            <person name="Hugenholtz P."/>
            <person name="Kyrpides N.C."/>
            <person name="Klenk H.P."/>
            <person name="Eisen J.A."/>
        </authorList>
    </citation>
    <scope>NUCLEOTIDE SEQUENCE [LARGE SCALE GENOMIC DNA]</scope>
    <source>
        <strain evidence="2 3">DSM 18170</strain>
    </source>
</reference>
<dbReference type="InterPro" id="IPR000182">
    <property type="entry name" value="GNAT_dom"/>
</dbReference>
<dbReference type="SUPFAM" id="SSF55729">
    <property type="entry name" value="Acyl-CoA N-acyltransferases (Nat)"/>
    <property type="match status" value="1"/>
</dbReference>
<evidence type="ECO:0000259" key="1">
    <source>
        <dbReference type="PROSITE" id="PS51186"/>
    </source>
</evidence>
<proteinExistence type="predicted"/>
<evidence type="ECO:0000313" key="2">
    <source>
        <dbReference type="EMBL" id="ADY35617.1"/>
    </source>
</evidence>
<accession>F0R4Q3</accession>
<dbReference type="InterPro" id="IPR016181">
    <property type="entry name" value="Acyl_CoA_acyltransferase"/>
</dbReference>
<keyword evidence="2" id="KW-0808">Transferase</keyword>
<dbReference type="PANTHER" id="PTHR43415:SF3">
    <property type="entry name" value="GNAT-FAMILY ACETYLTRANSFERASE"/>
    <property type="match status" value="1"/>
</dbReference>
<protein>
    <submittedName>
        <fullName evidence="2">GCN5-related N-acetyltransferase</fullName>
    </submittedName>
</protein>
<dbReference type="Pfam" id="PF13302">
    <property type="entry name" value="Acetyltransf_3"/>
    <property type="match status" value="1"/>
</dbReference>
<evidence type="ECO:0000313" key="3">
    <source>
        <dbReference type="Proteomes" id="UP000007486"/>
    </source>
</evidence>
<dbReference type="STRING" id="667015.Bacsa_1028"/>
<feature type="domain" description="N-acetyltransferase" evidence="1">
    <location>
        <begin position="12"/>
        <end position="175"/>
    </location>
</feature>
<organism evidence="2 3">
    <name type="scientific">Phocaeicola salanitronis (strain DSM 18170 / JCM 13657 / CCUG 60908 / BL78)</name>
    <name type="common">Bacteroides salanitronis</name>
    <dbReference type="NCBI Taxonomy" id="667015"/>
    <lineage>
        <taxon>Bacteria</taxon>
        <taxon>Pseudomonadati</taxon>
        <taxon>Bacteroidota</taxon>
        <taxon>Bacteroidia</taxon>
        <taxon>Bacteroidales</taxon>
        <taxon>Bacteroidaceae</taxon>
        <taxon>Phocaeicola</taxon>
    </lineage>
</organism>